<reference evidence="2 3" key="1">
    <citation type="journal article" date="2022" name="Syst. Appl. Microbiol.">
        <title>Rhodopirellula aestuarii sp. nov., a novel member of the genus Rhodopirellula isolated from brackish sediments collected in the Tagus River estuary, Portugal.</title>
        <authorList>
            <person name="Vitorino I.R."/>
            <person name="Klimek D."/>
            <person name="Calusinska M."/>
            <person name="Lobo-da-Cunha A."/>
            <person name="Vasconcelos V."/>
            <person name="Lage O.M."/>
        </authorList>
    </citation>
    <scope>NUCLEOTIDE SEQUENCE [LARGE SCALE GENOMIC DNA]</scope>
    <source>
        <strain evidence="2 3">ICT_H3.1</strain>
    </source>
</reference>
<dbReference type="EMBL" id="JAMQBK010000104">
    <property type="protein sequence ID" value="MCM2374831.1"/>
    <property type="molecule type" value="Genomic_DNA"/>
</dbReference>
<dbReference type="RefSeq" id="WP_250933008.1">
    <property type="nucleotide sequence ID" value="NZ_JAMQBK010000104.1"/>
</dbReference>
<dbReference type="SUPFAM" id="SSF53448">
    <property type="entry name" value="Nucleotide-diphospho-sugar transferases"/>
    <property type="match status" value="1"/>
</dbReference>
<gene>
    <name evidence="2" type="ORF">NB063_29765</name>
</gene>
<dbReference type="Proteomes" id="UP001202961">
    <property type="component" value="Unassembled WGS sequence"/>
</dbReference>
<evidence type="ECO:0000259" key="1">
    <source>
        <dbReference type="Pfam" id="PF00535"/>
    </source>
</evidence>
<dbReference type="CDD" id="cd00761">
    <property type="entry name" value="Glyco_tranf_GTA_type"/>
    <property type="match status" value="1"/>
</dbReference>
<dbReference type="PANTHER" id="PTHR43685:SF11">
    <property type="entry name" value="GLYCOSYLTRANSFERASE TAGX-RELATED"/>
    <property type="match status" value="1"/>
</dbReference>
<name>A0ABT0UF69_9BACT</name>
<organism evidence="2 3">
    <name type="scientific">Aporhodopirellula aestuarii</name>
    <dbReference type="NCBI Taxonomy" id="2950107"/>
    <lineage>
        <taxon>Bacteria</taxon>
        <taxon>Pseudomonadati</taxon>
        <taxon>Planctomycetota</taxon>
        <taxon>Planctomycetia</taxon>
        <taxon>Pirellulales</taxon>
        <taxon>Pirellulaceae</taxon>
        <taxon>Aporhodopirellula</taxon>
    </lineage>
</organism>
<evidence type="ECO:0000313" key="3">
    <source>
        <dbReference type="Proteomes" id="UP001202961"/>
    </source>
</evidence>
<proteinExistence type="predicted"/>
<accession>A0ABT0UF69</accession>
<dbReference type="InterPro" id="IPR050834">
    <property type="entry name" value="Glycosyltransf_2"/>
</dbReference>
<dbReference type="Gene3D" id="3.90.550.10">
    <property type="entry name" value="Spore Coat Polysaccharide Biosynthesis Protein SpsA, Chain A"/>
    <property type="match status" value="1"/>
</dbReference>
<protein>
    <submittedName>
        <fullName evidence="2">Glycosyltransferase family 2 protein</fullName>
    </submittedName>
</protein>
<dbReference type="InterPro" id="IPR001173">
    <property type="entry name" value="Glyco_trans_2-like"/>
</dbReference>
<dbReference type="PANTHER" id="PTHR43685">
    <property type="entry name" value="GLYCOSYLTRANSFERASE"/>
    <property type="match status" value="1"/>
</dbReference>
<evidence type="ECO:0000313" key="2">
    <source>
        <dbReference type="EMBL" id="MCM2374831.1"/>
    </source>
</evidence>
<dbReference type="Pfam" id="PF00535">
    <property type="entry name" value="Glycos_transf_2"/>
    <property type="match status" value="1"/>
</dbReference>
<sequence length="319" mass="35721">MSHPDLTISVVIPVYNAAATIRRAVDSVLAQTFVPLEIVVVDDGSCDSTASIVSQYGAAVRLICQENSGTASARNTGIEHSRGEWIAFLDADDYWDQQKLAKQVEVIKHHAEVGLIASDYHTQLPDRIDREWQRCAPESWCDRVLTSSDVDPFLLGTRFWTGTILVKRTALGDDRFVSGLEPAEDRDLWVRLTNKTSVWLIPEPLATCVLEAGSISRVDIHKDCNAMLAVIDRHPKLLGVLNRSVWRSYTFYRWAAMETRPISALGLLIKSFCVWPASLSQMPTMQTLGRSRRLIRIVCDLVVNACRFRGVIAPRRASE</sequence>
<feature type="domain" description="Glycosyltransferase 2-like" evidence="1">
    <location>
        <begin position="9"/>
        <end position="118"/>
    </location>
</feature>
<keyword evidence="3" id="KW-1185">Reference proteome</keyword>
<dbReference type="InterPro" id="IPR029044">
    <property type="entry name" value="Nucleotide-diphossugar_trans"/>
</dbReference>
<comment type="caution">
    <text evidence="2">The sequence shown here is derived from an EMBL/GenBank/DDBJ whole genome shotgun (WGS) entry which is preliminary data.</text>
</comment>